<keyword evidence="2" id="KW-1185">Reference proteome</keyword>
<protein>
    <submittedName>
        <fullName evidence="1">Uncharacterized protein</fullName>
    </submittedName>
</protein>
<accession>A0ABQ9XC41</accession>
<organism evidence="1 2">
    <name type="scientific">Blattamonas nauphoetae</name>
    <dbReference type="NCBI Taxonomy" id="2049346"/>
    <lineage>
        <taxon>Eukaryota</taxon>
        <taxon>Metamonada</taxon>
        <taxon>Preaxostyla</taxon>
        <taxon>Oxymonadida</taxon>
        <taxon>Blattamonas</taxon>
    </lineage>
</organism>
<comment type="caution">
    <text evidence="1">The sequence shown here is derived from an EMBL/GenBank/DDBJ whole genome shotgun (WGS) entry which is preliminary data.</text>
</comment>
<sequence length="356" mass="40894">MGQIINGFRCCSSSTRSSMPSPQFRFSRDCSRFLNWKYHRKESQRKKAIVFRSLVATVKLQPALDVSLEDKAVDFLEFVSSTFPNSLDLFLDSFASNSDESLTNFVQSIVVLISSPNLVITTAAIRMLWSLLVECSTQHTLALVQADLIPQIISTLNPQSLSFKEAEDLHIFLLSLIGWYIKLATPFDLDEIETEDDDEQPAVYEAVFQQVLVPSEKYLCHLCMNRFSIIDGDQSSEFMELLARLLGICTHCELSMNLVRDMPVMLTIPSYLTFFEDDSSISYFLEIMNYSQEEWNNTRGEDRPRWKELHRMLRMEGIEDVIEEKLRNDEDENGSYVVAASIEWNNVHGMNIAEQN</sequence>
<dbReference type="Proteomes" id="UP001281761">
    <property type="component" value="Unassembled WGS sequence"/>
</dbReference>
<proteinExistence type="predicted"/>
<evidence type="ECO:0000313" key="2">
    <source>
        <dbReference type="Proteomes" id="UP001281761"/>
    </source>
</evidence>
<dbReference type="SUPFAM" id="SSF48371">
    <property type="entry name" value="ARM repeat"/>
    <property type="match status" value="1"/>
</dbReference>
<gene>
    <name evidence="1" type="ORF">BLNAU_17266</name>
</gene>
<evidence type="ECO:0000313" key="1">
    <source>
        <dbReference type="EMBL" id="KAK2947846.1"/>
    </source>
</evidence>
<reference evidence="1 2" key="1">
    <citation type="journal article" date="2022" name="bioRxiv">
        <title>Genomics of Preaxostyla Flagellates Illuminates Evolutionary Transitions and the Path Towards Mitochondrial Loss.</title>
        <authorList>
            <person name="Novak L.V.F."/>
            <person name="Treitli S.C."/>
            <person name="Pyrih J."/>
            <person name="Halakuc P."/>
            <person name="Pipaliya S.V."/>
            <person name="Vacek V."/>
            <person name="Brzon O."/>
            <person name="Soukal P."/>
            <person name="Eme L."/>
            <person name="Dacks J.B."/>
            <person name="Karnkowska A."/>
            <person name="Elias M."/>
            <person name="Hampl V."/>
        </authorList>
    </citation>
    <scope>NUCLEOTIDE SEQUENCE [LARGE SCALE GENOMIC DNA]</scope>
    <source>
        <strain evidence="1">NAU3</strain>
        <tissue evidence="1">Gut</tissue>
    </source>
</reference>
<dbReference type="EMBL" id="JARBJD010000190">
    <property type="protein sequence ID" value="KAK2947846.1"/>
    <property type="molecule type" value="Genomic_DNA"/>
</dbReference>
<dbReference type="InterPro" id="IPR016024">
    <property type="entry name" value="ARM-type_fold"/>
</dbReference>
<name>A0ABQ9XC41_9EUKA</name>